<keyword evidence="2" id="KW-1185">Reference proteome</keyword>
<sequence length="113" mass="13317">MMIRISATYSDALSPLELYEMTRGFWRVDVEHARQADYVLAVYQGIVREVYQVADWFPGGTTFMQREEDGAWAKDRYEFVGRIADETVRQKYRLKNVAHFFPKGCQIPIRYVP</sequence>
<reference evidence="1" key="1">
    <citation type="submission" date="2009-09" db="EMBL/GenBank/DDBJ databases">
        <authorList>
            <person name="Weinstock G."/>
            <person name="Sodergren E."/>
            <person name="Clifton S."/>
            <person name="Fulton L."/>
            <person name="Fulton B."/>
            <person name="Courtney L."/>
            <person name="Fronick C."/>
            <person name="Harrison M."/>
            <person name="Strong C."/>
            <person name="Farmer C."/>
            <person name="Delahaunty K."/>
            <person name="Markovic C."/>
            <person name="Hall O."/>
            <person name="Minx P."/>
            <person name="Tomlinson C."/>
            <person name="Mitreva M."/>
            <person name="Nelson J."/>
            <person name="Hou S."/>
            <person name="Wollam A."/>
            <person name="Pepin K.H."/>
            <person name="Johnson M."/>
            <person name="Bhonagiri V."/>
            <person name="Nash W.E."/>
            <person name="Warren W."/>
            <person name="Chinwalla A."/>
            <person name="Mardis E.R."/>
            <person name="Wilson R.K."/>
        </authorList>
    </citation>
    <scope>NUCLEOTIDE SEQUENCE [LARGE SCALE GENOMIC DNA]</scope>
    <source>
        <strain evidence="1">DSM 20544</strain>
    </source>
</reference>
<accession>C9KLJ6</accession>
<dbReference type="RefSeq" id="WP_005840492.1">
    <property type="nucleotide sequence ID" value="NZ_GG697141.2"/>
</dbReference>
<dbReference type="Proteomes" id="UP000003671">
    <property type="component" value="Unassembled WGS sequence"/>
</dbReference>
<comment type="caution">
    <text evidence="1">The sequence shown here is derived from an EMBL/GenBank/DDBJ whole genome shotgun (WGS) entry which is preliminary data.</text>
</comment>
<gene>
    <name evidence="1" type="ORF">MITSMUL_04080</name>
</gene>
<organism evidence="1 2">
    <name type="scientific">Mitsuokella multacida DSM 20544</name>
    <dbReference type="NCBI Taxonomy" id="500635"/>
    <lineage>
        <taxon>Bacteria</taxon>
        <taxon>Bacillati</taxon>
        <taxon>Bacillota</taxon>
        <taxon>Negativicutes</taxon>
        <taxon>Selenomonadales</taxon>
        <taxon>Selenomonadaceae</taxon>
        <taxon>Mitsuokella</taxon>
    </lineage>
</organism>
<dbReference type="HOGENOM" id="CLU_158488_0_0_9"/>
<dbReference type="EMBL" id="ABWK02000012">
    <property type="protein sequence ID" value="EEX69010.1"/>
    <property type="molecule type" value="Genomic_DNA"/>
</dbReference>
<dbReference type="eggNOG" id="COG3680">
    <property type="taxonomic scope" value="Bacteria"/>
</dbReference>
<name>C9KLJ6_9FIRM</name>
<proteinExistence type="predicted"/>
<dbReference type="PATRIC" id="fig|500635.8.peg.457"/>
<dbReference type="AlphaFoldDB" id="C9KLJ6"/>
<dbReference type="STRING" id="500635.MITSMUL_04080"/>
<evidence type="ECO:0000313" key="2">
    <source>
        <dbReference type="Proteomes" id="UP000003671"/>
    </source>
</evidence>
<evidence type="ECO:0000313" key="1">
    <source>
        <dbReference type="EMBL" id="EEX69010.1"/>
    </source>
</evidence>
<protein>
    <submittedName>
        <fullName evidence="1">Uncharacterized protein</fullName>
    </submittedName>
</protein>
<dbReference type="GeneID" id="93481169"/>